<accession>A0A6G6W9P0</accession>
<keyword evidence="2" id="KW-1185">Reference proteome</keyword>
<proteinExistence type="predicted"/>
<evidence type="ECO:0000313" key="1">
    <source>
        <dbReference type="EMBL" id="QIG41867.1"/>
    </source>
</evidence>
<dbReference type="RefSeq" id="WP_165228602.1">
    <property type="nucleotide sequence ID" value="NZ_CP049257.1"/>
</dbReference>
<gene>
    <name evidence="1" type="ORF">G5V58_02895</name>
</gene>
<protein>
    <submittedName>
        <fullName evidence="1">Uncharacterized protein</fullName>
    </submittedName>
</protein>
<sequence>MDSVDGLRSLTDELVSFETAAAVAQLADRAAWVALGVRWDRLCAVLPDPGPATALAHALAIVASCRSLLDRLEHAHDEDAVATLAVRLQAARTVLAELLSEL</sequence>
<organism evidence="1 2">
    <name type="scientific">Nocardioides anomalus</name>
    <dbReference type="NCBI Taxonomy" id="2712223"/>
    <lineage>
        <taxon>Bacteria</taxon>
        <taxon>Bacillati</taxon>
        <taxon>Actinomycetota</taxon>
        <taxon>Actinomycetes</taxon>
        <taxon>Propionibacteriales</taxon>
        <taxon>Nocardioidaceae</taxon>
        <taxon>Nocardioides</taxon>
    </lineage>
</organism>
<dbReference type="Proteomes" id="UP000502996">
    <property type="component" value="Chromosome"/>
</dbReference>
<evidence type="ECO:0000313" key="2">
    <source>
        <dbReference type="Proteomes" id="UP000502996"/>
    </source>
</evidence>
<dbReference type="AlphaFoldDB" id="A0A6G6W9P0"/>
<dbReference type="EMBL" id="CP049257">
    <property type="protein sequence ID" value="QIG41867.1"/>
    <property type="molecule type" value="Genomic_DNA"/>
</dbReference>
<dbReference type="KEGG" id="nano:G5V58_02895"/>
<name>A0A6G6W9P0_9ACTN</name>
<reference evidence="1 2" key="1">
    <citation type="submission" date="2020-02" db="EMBL/GenBank/DDBJ databases">
        <title>Full genome sequence of Nocardioides sp. R-3366.</title>
        <authorList>
            <person name="Im W.-T."/>
        </authorList>
    </citation>
    <scope>NUCLEOTIDE SEQUENCE [LARGE SCALE GENOMIC DNA]</scope>
    <source>
        <strain evidence="1 2">R-3366</strain>
    </source>
</reference>